<keyword evidence="2" id="KW-0805">Transcription regulation</keyword>
<proteinExistence type="inferred from homology"/>
<evidence type="ECO:0000256" key="1">
    <source>
        <dbReference type="ARBA" id="ARBA00009437"/>
    </source>
</evidence>
<dbReference type="InterPro" id="IPR005119">
    <property type="entry name" value="LysR_subst-bd"/>
</dbReference>
<dbReference type="Pfam" id="PF03466">
    <property type="entry name" value="LysR_substrate"/>
    <property type="match status" value="1"/>
</dbReference>
<evidence type="ECO:0000313" key="6">
    <source>
        <dbReference type="EMBL" id="TGY38731.1"/>
    </source>
</evidence>
<feature type="domain" description="HTH lysR-type" evidence="5">
    <location>
        <begin position="2"/>
        <end position="59"/>
    </location>
</feature>
<dbReference type="Gene3D" id="3.40.190.10">
    <property type="entry name" value="Periplasmic binding protein-like II"/>
    <property type="match status" value="2"/>
</dbReference>
<sequence>MVDIEALRLLTALADTGSLTAAGRRLGVTQQAASARLRALEGDVGAVLVERSARGSRLTRVGELVEGWGREVMAAADRFDESVGALRERRRGTLRVAASLTVAEHLLPAWVAAWRERDPAAPGVRLDAENSAAVIARVRRGGADLGFIETPDLPTDLRNVVIARDEIVIVVSPSHPWAQRRRLDPAEVAGTALVLRERGSGTRRALEAALDAAGTPLTAAPAAELPSSSAVRTTAATGFAPAAVSALAVSDDLHSGRLVRVEMDGEVITRPVAAVWAGREPEPAASRLLAVIADTLGIG</sequence>
<evidence type="ECO:0000256" key="4">
    <source>
        <dbReference type="ARBA" id="ARBA00023163"/>
    </source>
</evidence>
<dbReference type="InterPro" id="IPR036388">
    <property type="entry name" value="WH-like_DNA-bd_sf"/>
</dbReference>
<dbReference type="SUPFAM" id="SSF53850">
    <property type="entry name" value="Periplasmic binding protein-like II"/>
    <property type="match status" value="1"/>
</dbReference>
<dbReference type="InterPro" id="IPR036390">
    <property type="entry name" value="WH_DNA-bd_sf"/>
</dbReference>
<protein>
    <submittedName>
        <fullName evidence="6">LysR family transcriptional regulator</fullName>
    </submittedName>
</protein>
<gene>
    <name evidence="6" type="ORF">E5344_05420</name>
</gene>
<dbReference type="PANTHER" id="PTHR30126">
    <property type="entry name" value="HTH-TYPE TRANSCRIPTIONAL REGULATOR"/>
    <property type="match status" value="1"/>
</dbReference>
<name>A0A4S2DCW8_9MICO</name>
<reference evidence="6 7" key="1">
    <citation type="submission" date="2019-04" db="EMBL/GenBank/DDBJ databases">
        <title>Microbes associate with the intestines of laboratory mice.</title>
        <authorList>
            <person name="Navarre W."/>
            <person name="Wong E."/>
            <person name="Huang K."/>
            <person name="Tropini C."/>
            <person name="Ng K."/>
            <person name="Yu B."/>
        </authorList>
    </citation>
    <scope>NUCLEOTIDE SEQUENCE [LARGE SCALE GENOMIC DNA]</scope>
    <source>
        <strain evidence="6 7">NM46_B2-13</strain>
    </source>
</reference>
<comment type="caution">
    <text evidence="6">The sequence shown here is derived from an EMBL/GenBank/DDBJ whole genome shotgun (WGS) entry which is preliminary data.</text>
</comment>
<keyword evidence="3" id="KW-0238">DNA-binding</keyword>
<dbReference type="InterPro" id="IPR000847">
    <property type="entry name" value="LysR_HTH_N"/>
</dbReference>
<dbReference type="GO" id="GO:0003700">
    <property type="term" value="F:DNA-binding transcription factor activity"/>
    <property type="evidence" value="ECO:0007669"/>
    <property type="project" value="InterPro"/>
</dbReference>
<evidence type="ECO:0000256" key="3">
    <source>
        <dbReference type="ARBA" id="ARBA00023125"/>
    </source>
</evidence>
<evidence type="ECO:0000256" key="2">
    <source>
        <dbReference type="ARBA" id="ARBA00023015"/>
    </source>
</evidence>
<evidence type="ECO:0000313" key="7">
    <source>
        <dbReference type="Proteomes" id="UP000309893"/>
    </source>
</evidence>
<dbReference type="Pfam" id="PF00126">
    <property type="entry name" value="HTH_1"/>
    <property type="match status" value="1"/>
</dbReference>
<dbReference type="AlphaFoldDB" id="A0A4S2DCW8"/>
<dbReference type="Proteomes" id="UP000309893">
    <property type="component" value="Unassembled WGS sequence"/>
</dbReference>
<keyword evidence="4" id="KW-0804">Transcription</keyword>
<dbReference type="PANTHER" id="PTHR30126:SF39">
    <property type="entry name" value="HTH-TYPE TRANSCRIPTIONAL REGULATOR CYSL"/>
    <property type="match status" value="1"/>
</dbReference>
<dbReference type="PROSITE" id="PS50931">
    <property type="entry name" value="HTH_LYSR"/>
    <property type="match status" value="1"/>
</dbReference>
<evidence type="ECO:0000259" key="5">
    <source>
        <dbReference type="PROSITE" id="PS50931"/>
    </source>
</evidence>
<comment type="similarity">
    <text evidence="1">Belongs to the LysR transcriptional regulatory family.</text>
</comment>
<dbReference type="SUPFAM" id="SSF46785">
    <property type="entry name" value="Winged helix' DNA-binding domain"/>
    <property type="match status" value="1"/>
</dbReference>
<dbReference type="OrthoDB" id="9808620at2"/>
<dbReference type="GO" id="GO:0000976">
    <property type="term" value="F:transcription cis-regulatory region binding"/>
    <property type="evidence" value="ECO:0007669"/>
    <property type="project" value="TreeGrafter"/>
</dbReference>
<dbReference type="Gene3D" id="1.10.10.10">
    <property type="entry name" value="Winged helix-like DNA-binding domain superfamily/Winged helix DNA-binding domain"/>
    <property type="match status" value="1"/>
</dbReference>
<organism evidence="6 7">
    <name type="scientific">Microbacterium laevaniformans</name>
    <dbReference type="NCBI Taxonomy" id="36807"/>
    <lineage>
        <taxon>Bacteria</taxon>
        <taxon>Bacillati</taxon>
        <taxon>Actinomycetota</taxon>
        <taxon>Actinomycetes</taxon>
        <taxon>Micrococcales</taxon>
        <taxon>Microbacteriaceae</taxon>
        <taxon>Microbacterium</taxon>
    </lineage>
</organism>
<accession>A0A4S2DCW8</accession>
<dbReference type="EMBL" id="SRYO01000002">
    <property type="protein sequence ID" value="TGY38731.1"/>
    <property type="molecule type" value="Genomic_DNA"/>
</dbReference>